<dbReference type="InterPro" id="IPR027417">
    <property type="entry name" value="P-loop_NTPase"/>
</dbReference>
<sequence>MSDPMIAASFGHAGQGKKADVICDPVEGLIALVELLEQKSSLIPVSSPQSPLVIPMAETHRRGTNKAKKRTNIESPGATAEPPAAILILGPTGVGKTSFVNLLSGSNLPVGETLFSATSDVQFGNEFDVQGRSVILIDTPGFDDSRGNDAAICGSINSFLTKSYIGGQKLAGVIYMHNISDVRMSGTTGRNFRFAMSICGAANVVIVTTFWSGENDDDETIREKELASTFFKRVLDEGAKMKRHYRTKESGHEIIRGILENRQTAPLTIQTEFVDQRIPFRDTTAGKEIFDQFYSQLNSHEKDLEKLQTDLEALPVTEETRKLEILKQTSKLKETIADLKTEAEGMAKKFEEQNLLLQQYTRQPLQSQKRKRDFWKKAVDRWSLW</sequence>
<gene>
    <name evidence="3" type="ORF">CPB83DRAFT_881589</name>
</gene>
<comment type="caution">
    <text evidence="3">The sequence shown here is derived from an EMBL/GenBank/DDBJ whole genome shotgun (WGS) entry which is preliminary data.</text>
</comment>
<keyword evidence="3" id="KW-0378">Hydrolase</keyword>
<keyword evidence="4" id="KW-1185">Reference proteome</keyword>
<evidence type="ECO:0000313" key="4">
    <source>
        <dbReference type="Proteomes" id="UP000807306"/>
    </source>
</evidence>
<name>A0A9P6JS84_9AGAR</name>
<dbReference type="AlphaFoldDB" id="A0A9P6JS84"/>
<evidence type="ECO:0000256" key="1">
    <source>
        <dbReference type="SAM" id="MobiDB-lite"/>
    </source>
</evidence>
<dbReference type="OrthoDB" id="8954335at2759"/>
<dbReference type="CDD" id="cd00882">
    <property type="entry name" value="Ras_like_GTPase"/>
    <property type="match status" value="1"/>
</dbReference>
<dbReference type="GO" id="GO:0005525">
    <property type="term" value="F:GTP binding"/>
    <property type="evidence" value="ECO:0007669"/>
    <property type="project" value="InterPro"/>
</dbReference>
<dbReference type="Proteomes" id="UP000807306">
    <property type="component" value="Unassembled WGS sequence"/>
</dbReference>
<reference evidence="3" key="1">
    <citation type="submission" date="2020-11" db="EMBL/GenBank/DDBJ databases">
        <authorList>
            <consortium name="DOE Joint Genome Institute"/>
            <person name="Ahrendt S."/>
            <person name="Riley R."/>
            <person name="Andreopoulos W."/>
            <person name="Labutti K."/>
            <person name="Pangilinan J."/>
            <person name="Ruiz-Duenas F.J."/>
            <person name="Barrasa J.M."/>
            <person name="Sanchez-Garcia M."/>
            <person name="Camarero S."/>
            <person name="Miyauchi S."/>
            <person name="Serrano A."/>
            <person name="Linde D."/>
            <person name="Babiker R."/>
            <person name="Drula E."/>
            <person name="Ayuso-Fernandez I."/>
            <person name="Pacheco R."/>
            <person name="Padilla G."/>
            <person name="Ferreira P."/>
            <person name="Barriuso J."/>
            <person name="Kellner H."/>
            <person name="Castanera R."/>
            <person name="Alfaro M."/>
            <person name="Ramirez L."/>
            <person name="Pisabarro A.G."/>
            <person name="Kuo A."/>
            <person name="Tritt A."/>
            <person name="Lipzen A."/>
            <person name="He G."/>
            <person name="Yan M."/>
            <person name="Ng V."/>
            <person name="Cullen D."/>
            <person name="Martin F."/>
            <person name="Rosso M.-N."/>
            <person name="Henrissat B."/>
            <person name="Hibbett D."/>
            <person name="Martinez A.T."/>
            <person name="Grigoriev I.V."/>
        </authorList>
    </citation>
    <scope>NUCLEOTIDE SEQUENCE</scope>
    <source>
        <strain evidence="3">CBS 506.95</strain>
    </source>
</reference>
<protein>
    <submittedName>
        <fullName evidence="3">P-loop containing nucleoside triphosphate hydrolase protein</fullName>
    </submittedName>
</protein>
<feature type="domain" description="G" evidence="2">
    <location>
        <begin position="86"/>
        <end position="143"/>
    </location>
</feature>
<dbReference type="EMBL" id="MU157836">
    <property type="protein sequence ID" value="KAF9531061.1"/>
    <property type="molecule type" value="Genomic_DNA"/>
</dbReference>
<evidence type="ECO:0000259" key="2">
    <source>
        <dbReference type="Pfam" id="PF01926"/>
    </source>
</evidence>
<dbReference type="Pfam" id="PF01926">
    <property type="entry name" value="MMR_HSR1"/>
    <property type="match status" value="1"/>
</dbReference>
<evidence type="ECO:0000313" key="3">
    <source>
        <dbReference type="EMBL" id="KAF9531061.1"/>
    </source>
</evidence>
<dbReference type="Gene3D" id="3.40.50.300">
    <property type="entry name" value="P-loop containing nucleotide triphosphate hydrolases"/>
    <property type="match status" value="1"/>
</dbReference>
<dbReference type="InterPro" id="IPR006073">
    <property type="entry name" value="GTP-bd"/>
</dbReference>
<feature type="region of interest" description="Disordered" evidence="1">
    <location>
        <begin position="59"/>
        <end position="78"/>
    </location>
</feature>
<proteinExistence type="predicted"/>
<organism evidence="3 4">
    <name type="scientific">Crepidotus variabilis</name>
    <dbReference type="NCBI Taxonomy" id="179855"/>
    <lineage>
        <taxon>Eukaryota</taxon>
        <taxon>Fungi</taxon>
        <taxon>Dikarya</taxon>
        <taxon>Basidiomycota</taxon>
        <taxon>Agaricomycotina</taxon>
        <taxon>Agaricomycetes</taxon>
        <taxon>Agaricomycetidae</taxon>
        <taxon>Agaricales</taxon>
        <taxon>Agaricineae</taxon>
        <taxon>Crepidotaceae</taxon>
        <taxon>Crepidotus</taxon>
    </lineage>
</organism>
<dbReference type="SUPFAM" id="SSF52540">
    <property type="entry name" value="P-loop containing nucleoside triphosphate hydrolases"/>
    <property type="match status" value="1"/>
</dbReference>
<accession>A0A9P6JS84</accession>
<dbReference type="GO" id="GO:0016787">
    <property type="term" value="F:hydrolase activity"/>
    <property type="evidence" value="ECO:0007669"/>
    <property type="project" value="UniProtKB-KW"/>
</dbReference>